<feature type="region of interest" description="Disordered" evidence="1">
    <location>
        <begin position="13"/>
        <end position="34"/>
    </location>
</feature>
<proteinExistence type="predicted"/>
<reference evidence="2" key="1">
    <citation type="submission" date="2023-06" db="EMBL/GenBank/DDBJ databases">
        <title>MT1 and MT2 Draft Genomes of Novel Species.</title>
        <authorList>
            <person name="Venkateswaran K."/>
        </authorList>
    </citation>
    <scope>NUCLEOTIDE SEQUENCE</scope>
    <source>
        <strain evidence="2">IIF3SC-B10</strain>
    </source>
</reference>
<dbReference type="Proteomes" id="UP001174209">
    <property type="component" value="Unassembled WGS sequence"/>
</dbReference>
<dbReference type="EMBL" id="JAROCG010000002">
    <property type="protein sequence ID" value="MDN4612120.1"/>
    <property type="molecule type" value="Genomic_DNA"/>
</dbReference>
<dbReference type="RefSeq" id="WP_087071546.1">
    <property type="nucleotide sequence ID" value="NZ_JAROCG010000002.1"/>
</dbReference>
<evidence type="ECO:0000313" key="2">
    <source>
        <dbReference type="EMBL" id="MDN4612120.1"/>
    </source>
</evidence>
<organism evidence="2 3">
    <name type="scientific">Arthrobacter burdickii</name>
    <dbReference type="NCBI Taxonomy" id="3035920"/>
    <lineage>
        <taxon>Bacteria</taxon>
        <taxon>Bacillati</taxon>
        <taxon>Actinomycetota</taxon>
        <taxon>Actinomycetes</taxon>
        <taxon>Micrococcales</taxon>
        <taxon>Micrococcaceae</taxon>
        <taxon>Arthrobacter</taxon>
    </lineage>
</organism>
<gene>
    <name evidence="2" type="ORF">P5G52_14730</name>
</gene>
<comment type="caution">
    <text evidence="2">The sequence shown here is derived from an EMBL/GenBank/DDBJ whole genome shotgun (WGS) entry which is preliminary data.</text>
</comment>
<protein>
    <submittedName>
        <fullName evidence="2">Uncharacterized protein</fullName>
    </submittedName>
</protein>
<evidence type="ECO:0000313" key="3">
    <source>
        <dbReference type="Proteomes" id="UP001174209"/>
    </source>
</evidence>
<keyword evidence="3" id="KW-1185">Reference proteome</keyword>
<accession>A0ABT8K3V8</accession>
<evidence type="ECO:0000256" key="1">
    <source>
        <dbReference type="SAM" id="MobiDB-lite"/>
    </source>
</evidence>
<sequence length="63" mass="6688">MQIDKSQIIDLLKSQGKDGDADQAQSELPDQVDPEQHSDLLAKFGINPKDLLGKIPGLGGFGG</sequence>
<name>A0ABT8K3V8_9MICC</name>